<dbReference type="OMA" id="VCLIEWA"/>
<evidence type="ECO:0000256" key="4">
    <source>
        <dbReference type="ARBA" id="ARBA00022490"/>
    </source>
</evidence>
<dbReference type="PANTHER" id="PTHR33540:SF2">
    <property type="entry name" value="TRNA THREONYLCARBAMOYLADENOSINE BIOSYNTHESIS PROTEIN TSAE"/>
    <property type="match status" value="1"/>
</dbReference>
<proteinExistence type="inferred from homology"/>
<dbReference type="PATRIC" id="fig|85874.4.peg.499"/>
<keyword evidence="7" id="KW-0547">Nucleotide-binding</keyword>
<evidence type="ECO:0000256" key="2">
    <source>
        <dbReference type="ARBA" id="ARBA00007599"/>
    </source>
</evidence>
<dbReference type="EMBL" id="LGFO01000141">
    <property type="protein sequence ID" value="KUK36204.1"/>
    <property type="molecule type" value="Genomic_DNA"/>
</dbReference>
<evidence type="ECO:0000313" key="11">
    <source>
        <dbReference type="EMBL" id="KUK36204.1"/>
    </source>
</evidence>
<dbReference type="GO" id="GO:0046872">
    <property type="term" value="F:metal ion binding"/>
    <property type="evidence" value="ECO:0007669"/>
    <property type="project" value="UniProtKB-KW"/>
</dbReference>
<keyword evidence="6" id="KW-0479">Metal-binding</keyword>
<evidence type="ECO:0000256" key="1">
    <source>
        <dbReference type="ARBA" id="ARBA00004496"/>
    </source>
</evidence>
<comment type="subcellular location">
    <subcellularLocation>
        <location evidence="1">Cytoplasm</location>
    </subcellularLocation>
</comment>
<keyword evidence="5" id="KW-0819">tRNA processing</keyword>
<evidence type="ECO:0000313" key="12">
    <source>
        <dbReference type="Proteomes" id="UP000053326"/>
    </source>
</evidence>
<reference evidence="12" key="1">
    <citation type="journal article" date="2015" name="MBio">
        <title>Genome-Resolved Metagenomic Analysis Reveals Roles for Candidate Phyla and Other Microbial Community Members in Biogeochemical Transformations in Oil Reservoirs.</title>
        <authorList>
            <person name="Hu P."/>
            <person name="Tom L."/>
            <person name="Singh A."/>
            <person name="Thomas B.C."/>
            <person name="Baker B.J."/>
            <person name="Piceno Y.M."/>
            <person name="Andersen G.L."/>
            <person name="Banfield J.F."/>
        </authorList>
    </citation>
    <scope>NUCLEOTIDE SEQUENCE [LARGE SCALE GENOMIC DNA]</scope>
</reference>
<dbReference type="InterPro" id="IPR027417">
    <property type="entry name" value="P-loop_NTPase"/>
</dbReference>
<dbReference type="AlphaFoldDB" id="A0A124FK61"/>
<keyword evidence="4" id="KW-0963">Cytoplasm</keyword>
<keyword evidence="8" id="KW-0067">ATP-binding</keyword>
<dbReference type="SUPFAM" id="SSF52540">
    <property type="entry name" value="P-loop containing nucleoside triphosphate hydrolases"/>
    <property type="match status" value="1"/>
</dbReference>
<dbReference type="Gene3D" id="3.40.50.300">
    <property type="entry name" value="P-loop containing nucleotide triphosphate hydrolases"/>
    <property type="match status" value="1"/>
</dbReference>
<keyword evidence="9" id="KW-0460">Magnesium</keyword>
<evidence type="ECO:0000256" key="3">
    <source>
        <dbReference type="ARBA" id="ARBA00019010"/>
    </source>
</evidence>
<comment type="similarity">
    <text evidence="2">Belongs to the TsaE family.</text>
</comment>
<evidence type="ECO:0000256" key="9">
    <source>
        <dbReference type="ARBA" id="ARBA00022842"/>
    </source>
</evidence>
<dbReference type="PANTHER" id="PTHR33540">
    <property type="entry name" value="TRNA THREONYLCARBAMOYLADENOSINE BIOSYNTHESIS PROTEIN TSAE"/>
    <property type="match status" value="1"/>
</dbReference>
<evidence type="ECO:0000256" key="6">
    <source>
        <dbReference type="ARBA" id="ARBA00022723"/>
    </source>
</evidence>
<evidence type="ECO:0000256" key="8">
    <source>
        <dbReference type="ARBA" id="ARBA00022840"/>
    </source>
</evidence>
<dbReference type="GO" id="GO:0005524">
    <property type="term" value="F:ATP binding"/>
    <property type="evidence" value="ECO:0007669"/>
    <property type="project" value="UniProtKB-KW"/>
</dbReference>
<protein>
    <recommendedName>
        <fullName evidence="3">tRNA threonylcarbamoyladenosine biosynthesis protein TsaE</fullName>
    </recommendedName>
    <alternativeName>
        <fullName evidence="10">t(6)A37 threonylcarbamoyladenosine biosynthesis protein TsaE</fullName>
    </alternativeName>
</protein>
<accession>A0A124FK61</accession>
<dbReference type="InterPro" id="IPR003442">
    <property type="entry name" value="T6A_TsaE"/>
</dbReference>
<dbReference type="Pfam" id="PF02367">
    <property type="entry name" value="TsaE"/>
    <property type="match status" value="1"/>
</dbReference>
<gene>
    <name evidence="11" type="ORF">XD66_1084</name>
</gene>
<organism evidence="11 12">
    <name type="scientific">Thermacetogenium phaeum</name>
    <dbReference type="NCBI Taxonomy" id="85874"/>
    <lineage>
        <taxon>Bacteria</taxon>
        <taxon>Bacillati</taxon>
        <taxon>Bacillota</taxon>
        <taxon>Clostridia</taxon>
        <taxon>Thermoanaerobacterales</taxon>
        <taxon>Thermoanaerobacteraceae</taxon>
        <taxon>Thermacetogenium</taxon>
    </lineage>
</organism>
<sequence>MWEIRSSGPAATEKVGYALGRLLKPGDTVSLVGELGAGKTVFVHGAAAGLDVVDTVSSPSFLIVQEYRGRLTVFHCDFYRLDSYQELEDIGWDDYFSRGGVILIEWGNRIPEALPESYLEVVIDRGRVENERLLRFIPHGSRYGGLVKELADRCASWE</sequence>
<name>A0A124FK61_9THEO</name>
<evidence type="ECO:0000256" key="7">
    <source>
        <dbReference type="ARBA" id="ARBA00022741"/>
    </source>
</evidence>
<evidence type="ECO:0000256" key="10">
    <source>
        <dbReference type="ARBA" id="ARBA00032441"/>
    </source>
</evidence>
<comment type="caution">
    <text evidence="11">The sequence shown here is derived from an EMBL/GenBank/DDBJ whole genome shotgun (WGS) entry which is preliminary data.</text>
</comment>
<dbReference type="Proteomes" id="UP000053326">
    <property type="component" value="Unassembled WGS sequence"/>
</dbReference>
<dbReference type="NCBIfam" id="TIGR00150">
    <property type="entry name" value="T6A_YjeE"/>
    <property type="match status" value="1"/>
</dbReference>
<evidence type="ECO:0000256" key="5">
    <source>
        <dbReference type="ARBA" id="ARBA00022694"/>
    </source>
</evidence>
<dbReference type="GO" id="GO:0002949">
    <property type="term" value="P:tRNA threonylcarbamoyladenosine modification"/>
    <property type="evidence" value="ECO:0007669"/>
    <property type="project" value="InterPro"/>
</dbReference>
<dbReference type="GO" id="GO:0005737">
    <property type="term" value="C:cytoplasm"/>
    <property type="evidence" value="ECO:0007669"/>
    <property type="project" value="UniProtKB-SubCell"/>
</dbReference>